<feature type="transmembrane region" description="Helical" evidence="2">
    <location>
        <begin position="62"/>
        <end position="85"/>
    </location>
</feature>
<protein>
    <submittedName>
        <fullName evidence="3">Uncharacterized protein</fullName>
    </submittedName>
</protein>
<evidence type="ECO:0000313" key="4">
    <source>
        <dbReference type="Proteomes" id="UP000292027"/>
    </source>
</evidence>
<dbReference type="RefSeq" id="WP_130447555.1">
    <property type="nucleotide sequence ID" value="NZ_SHKR01000015.1"/>
</dbReference>
<organism evidence="3 4">
    <name type="scientific">Kribbella rubisoli</name>
    <dbReference type="NCBI Taxonomy" id="3075929"/>
    <lineage>
        <taxon>Bacteria</taxon>
        <taxon>Bacillati</taxon>
        <taxon>Actinomycetota</taxon>
        <taxon>Actinomycetes</taxon>
        <taxon>Propionibacteriales</taxon>
        <taxon>Kribbellaceae</taxon>
        <taxon>Kribbella</taxon>
    </lineage>
</organism>
<dbReference type="OrthoDB" id="3831430at2"/>
<reference evidence="3 4" key="1">
    <citation type="journal article" date="2015" name="Stand. Genomic Sci.">
        <title>Genomic Encyclopedia of Bacterial and Archaeal Type Strains, Phase III: the genomes of soil and plant-associated and newly described type strains.</title>
        <authorList>
            <person name="Whitman W.B."/>
            <person name="Woyke T."/>
            <person name="Klenk H.P."/>
            <person name="Zhou Y."/>
            <person name="Lilburn T.G."/>
            <person name="Beck B.J."/>
            <person name="De Vos P."/>
            <person name="Vandamme P."/>
            <person name="Eisen J.A."/>
            <person name="Garrity G."/>
            <person name="Hugenholtz P."/>
            <person name="Kyrpides N.C."/>
        </authorList>
    </citation>
    <scope>NUCLEOTIDE SEQUENCE [LARGE SCALE GENOMIC DNA]</scope>
    <source>
        <strain evidence="3 4">VKM Ac-2540</strain>
    </source>
</reference>
<proteinExistence type="predicted"/>
<sequence length="87" mass="8977">MPFEEKAAPPPALPDGSMPTYAGHGLPGSTNGEPPLSPFGWGPSLNYFDTKSIRSRAPVGSVLPFIALLVLYGGIVSALLTALAVRA</sequence>
<comment type="caution">
    <text evidence="3">The sequence shown here is derived from an EMBL/GenBank/DDBJ whole genome shotgun (WGS) entry which is preliminary data.</text>
</comment>
<evidence type="ECO:0000313" key="3">
    <source>
        <dbReference type="EMBL" id="RZU11064.1"/>
    </source>
</evidence>
<evidence type="ECO:0000256" key="2">
    <source>
        <dbReference type="SAM" id="Phobius"/>
    </source>
</evidence>
<evidence type="ECO:0000256" key="1">
    <source>
        <dbReference type="SAM" id="MobiDB-lite"/>
    </source>
</evidence>
<name>A0A4Q7WLT9_9ACTN</name>
<keyword evidence="2" id="KW-0472">Membrane</keyword>
<keyword evidence="2" id="KW-0812">Transmembrane</keyword>
<keyword evidence="2" id="KW-1133">Transmembrane helix</keyword>
<feature type="region of interest" description="Disordered" evidence="1">
    <location>
        <begin position="1"/>
        <end position="37"/>
    </location>
</feature>
<accession>A0A4Q7WLT9</accession>
<dbReference type="EMBL" id="SHKR01000015">
    <property type="protein sequence ID" value="RZU11064.1"/>
    <property type="molecule type" value="Genomic_DNA"/>
</dbReference>
<dbReference type="AlphaFoldDB" id="A0A4Q7WLT9"/>
<gene>
    <name evidence="3" type="ORF">EV645_6222</name>
</gene>
<keyword evidence="4" id="KW-1185">Reference proteome</keyword>
<dbReference type="Proteomes" id="UP000292027">
    <property type="component" value="Unassembled WGS sequence"/>
</dbReference>